<evidence type="ECO:0000256" key="3">
    <source>
        <dbReference type="ARBA" id="ARBA00022553"/>
    </source>
</evidence>
<evidence type="ECO:0000256" key="9">
    <source>
        <dbReference type="SAM" id="MobiDB-lite"/>
    </source>
</evidence>
<feature type="transmembrane region" description="Helical" evidence="10">
    <location>
        <begin position="94"/>
        <end position="111"/>
    </location>
</feature>
<dbReference type="RefSeq" id="WP_239675381.1">
    <property type="nucleotide sequence ID" value="NZ_CP070499.1"/>
</dbReference>
<feature type="transmembrane region" description="Helical" evidence="10">
    <location>
        <begin position="117"/>
        <end position="133"/>
    </location>
</feature>
<evidence type="ECO:0000313" key="13">
    <source>
        <dbReference type="Proteomes" id="UP000662857"/>
    </source>
</evidence>
<dbReference type="Proteomes" id="UP000662857">
    <property type="component" value="Chromosome"/>
</dbReference>
<dbReference type="AlphaFoldDB" id="A0A895YGI8"/>
<feature type="region of interest" description="Disordered" evidence="9">
    <location>
        <begin position="430"/>
        <end position="450"/>
    </location>
</feature>
<evidence type="ECO:0000256" key="8">
    <source>
        <dbReference type="ARBA" id="ARBA00023012"/>
    </source>
</evidence>
<evidence type="ECO:0000259" key="11">
    <source>
        <dbReference type="Pfam" id="PF07730"/>
    </source>
</evidence>
<evidence type="ECO:0000256" key="5">
    <source>
        <dbReference type="ARBA" id="ARBA00022741"/>
    </source>
</evidence>
<dbReference type="SUPFAM" id="SSF55874">
    <property type="entry name" value="ATPase domain of HSP90 chaperone/DNA topoisomerase II/histidine kinase"/>
    <property type="match status" value="1"/>
</dbReference>
<feature type="transmembrane region" description="Helical" evidence="10">
    <location>
        <begin position="163"/>
        <end position="188"/>
    </location>
</feature>
<evidence type="ECO:0000313" key="12">
    <source>
        <dbReference type="EMBL" id="QSB13300.1"/>
    </source>
</evidence>
<evidence type="ECO:0000256" key="10">
    <source>
        <dbReference type="SAM" id="Phobius"/>
    </source>
</evidence>
<keyword evidence="4" id="KW-0808">Transferase</keyword>
<keyword evidence="7" id="KW-0067">ATP-binding</keyword>
<accession>A0A895YGI8</accession>
<dbReference type="PANTHER" id="PTHR24421:SF10">
    <property type="entry name" value="NITRATE_NITRITE SENSOR PROTEIN NARQ"/>
    <property type="match status" value="1"/>
</dbReference>
<dbReference type="GO" id="GO:0000155">
    <property type="term" value="F:phosphorelay sensor kinase activity"/>
    <property type="evidence" value="ECO:0007669"/>
    <property type="project" value="InterPro"/>
</dbReference>
<protein>
    <recommendedName>
        <fullName evidence="2">histidine kinase</fullName>
        <ecNumber evidence="2">2.7.13.3</ecNumber>
    </recommendedName>
</protein>
<dbReference type="Gene3D" id="1.20.5.1930">
    <property type="match status" value="1"/>
</dbReference>
<feature type="transmembrane region" description="Helical" evidence="10">
    <location>
        <begin position="70"/>
        <end position="87"/>
    </location>
</feature>
<sequence length="450" mass="46683">MIDHDPGRVALAPQRLQRWLDRRLTQCGVAGRFGRDVVLAAAVTVASLAVLGVFLPLLSHELRVPLASAQVWWLIAAATGQSLALCLRRVRPLLCLAVVVACQVGIIVAVPGDSVRLLAPLVAAYTIATLTTVRRTTAVIGAAVLVETLAAAVVAMPPSTGTLAGAAGQVASSALSYLVAAFIGVFVATRRRYRQLVRAQAAEAERAQRARLSAAVTAERSQIARELHDVAAHHLSGMVVQAAAVERLVERDPAAARAGAAWLRRQGKETLDNLRQVVGLLRDRAGTPGPTAGADAADHAPVPGLAALGQLVETARALGAEVDLRQQGSATPLPPLADISCYRIAQQSLTNARQHAPGAPVRIELTYGVRRVTLEVENGPAAARPGPAETSPGGTGLAGMRERADLVGAELVAGPTDAGGWRVTLELPVSNVGRDDDRPGAAATTGGGNR</sequence>
<dbReference type="CDD" id="cd16917">
    <property type="entry name" value="HATPase_UhpB-NarQ-NarX-like"/>
    <property type="match status" value="1"/>
</dbReference>
<dbReference type="GO" id="GO:0005524">
    <property type="term" value="F:ATP binding"/>
    <property type="evidence" value="ECO:0007669"/>
    <property type="project" value="UniProtKB-KW"/>
</dbReference>
<dbReference type="EC" id="2.7.13.3" evidence="2"/>
<dbReference type="InterPro" id="IPR036890">
    <property type="entry name" value="HATPase_C_sf"/>
</dbReference>
<feature type="transmembrane region" description="Helical" evidence="10">
    <location>
        <begin position="138"/>
        <end position="157"/>
    </location>
</feature>
<dbReference type="GO" id="GO:0046983">
    <property type="term" value="F:protein dimerization activity"/>
    <property type="evidence" value="ECO:0007669"/>
    <property type="project" value="InterPro"/>
</dbReference>
<dbReference type="GO" id="GO:0016020">
    <property type="term" value="C:membrane"/>
    <property type="evidence" value="ECO:0007669"/>
    <property type="project" value="InterPro"/>
</dbReference>
<dbReference type="PANTHER" id="PTHR24421">
    <property type="entry name" value="NITRATE/NITRITE SENSOR PROTEIN NARX-RELATED"/>
    <property type="match status" value="1"/>
</dbReference>
<reference evidence="12" key="1">
    <citation type="submission" date="2021-02" db="EMBL/GenBank/DDBJ databases">
        <title>Natrosporangium hydrolyticum gen. nov., sp. nov, a haloalkaliphilic actinobacterium from a soda solonchak soil.</title>
        <authorList>
            <person name="Sorokin D.Y."/>
            <person name="Khijniak T.V."/>
            <person name="Zakharycheva A.P."/>
            <person name="Boueva O.V."/>
            <person name="Ariskina E.V."/>
            <person name="Hahnke R.L."/>
            <person name="Bunk B."/>
            <person name="Sproer C."/>
            <person name="Schumann P."/>
            <person name="Evtushenko L.I."/>
            <person name="Kublanov I.V."/>
        </authorList>
    </citation>
    <scope>NUCLEOTIDE SEQUENCE</scope>
    <source>
        <strain evidence="12">DSM 106523</strain>
    </source>
</reference>
<feature type="transmembrane region" description="Helical" evidence="10">
    <location>
        <begin position="37"/>
        <end position="58"/>
    </location>
</feature>
<name>A0A895YGI8_9ACTN</name>
<organism evidence="12 13">
    <name type="scientific">Natronosporangium hydrolyticum</name>
    <dbReference type="NCBI Taxonomy" id="2811111"/>
    <lineage>
        <taxon>Bacteria</taxon>
        <taxon>Bacillati</taxon>
        <taxon>Actinomycetota</taxon>
        <taxon>Actinomycetes</taxon>
        <taxon>Micromonosporales</taxon>
        <taxon>Micromonosporaceae</taxon>
        <taxon>Natronosporangium</taxon>
    </lineage>
</organism>
<feature type="domain" description="Signal transduction histidine kinase subgroup 3 dimerisation and phosphoacceptor" evidence="11">
    <location>
        <begin position="219"/>
        <end position="284"/>
    </location>
</feature>
<dbReference type="InterPro" id="IPR011712">
    <property type="entry name" value="Sig_transdc_His_kin_sub3_dim/P"/>
</dbReference>
<keyword evidence="5" id="KW-0547">Nucleotide-binding</keyword>
<keyword evidence="8" id="KW-0902">Two-component regulatory system</keyword>
<keyword evidence="6" id="KW-0418">Kinase</keyword>
<evidence type="ECO:0000256" key="7">
    <source>
        <dbReference type="ARBA" id="ARBA00022840"/>
    </source>
</evidence>
<dbReference type="EMBL" id="CP070499">
    <property type="protein sequence ID" value="QSB13300.1"/>
    <property type="molecule type" value="Genomic_DNA"/>
</dbReference>
<keyword evidence="3" id="KW-0597">Phosphoprotein</keyword>
<dbReference type="KEGG" id="nhy:JQS43_16920"/>
<evidence type="ECO:0000256" key="4">
    <source>
        <dbReference type="ARBA" id="ARBA00022679"/>
    </source>
</evidence>
<evidence type="ECO:0000256" key="1">
    <source>
        <dbReference type="ARBA" id="ARBA00000085"/>
    </source>
</evidence>
<keyword evidence="10" id="KW-1133">Transmembrane helix</keyword>
<evidence type="ECO:0000256" key="6">
    <source>
        <dbReference type="ARBA" id="ARBA00022777"/>
    </source>
</evidence>
<gene>
    <name evidence="12" type="ORF">JQS43_16920</name>
</gene>
<keyword evidence="10" id="KW-0472">Membrane</keyword>
<comment type="catalytic activity">
    <reaction evidence="1">
        <text>ATP + protein L-histidine = ADP + protein N-phospho-L-histidine.</text>
        <dbReference type="EC" id="2.7.13.3"/>
    </reaction>
</comment>
<dbReference type="Gene3D" id="3.30.565.10">
    <property type="entry name" value="Histidine kinase-like ATPase, C-terminal domain"/>
    <property type="match status" value="1"/>
</dbReference>
<dbReference type="Pfam" id="PF07730">
    <property type="entry name" value="HisKA_3"/>
    <property type="match status" value="1"/>
</dbReference>
<keyword evidence="13" id="KW-1185">Reference proteome</keyword>
<proteinExistence type="predicted"/>
<dbReference type="InterPro" id="IPR050482">
    <property type="entry name" value="Sensor_HK_TwoCompSys"/>
</dbReference>
<evidence type="ECO:0000256" key="2">
    <source>
        <dbReference type="ARBA" id="ARBA00012438"/>
    </source>
</evidence>
<keyword evidence="10" id="KW-0812">Transmembrane</keyword>